<dbReference type="PANTHER" id="PTHR45947:SF3">
    <property type="entry name" value="SULFOQUINOVOSYL TRANSFERASE SQD2"/>
    <property type="match status" value="1"/>
</dbReference>
<dbReference type="InterPro" id="IPR001296">
    <property type="entry name" value="Glyco_trans_1"/>
</dbReference>
<keyword evidence="3" id="KW-1185">Reference proteome</keyword>
<proteinExistence type="predicted"/>
<dbReference type="EMBL" id="JBHSCY010000003">
    <property type="protein sequence ID" value="MFC4269736.1"/>
    <property type="molecule type" value="Genomic_DNA"/>
</dbReference>
<dbReference type="SUPFAM" id="SSF53756">
    <property type="entry name" value="UDP-Glycosyltransferase/glycogen phosphorylase"/>
    <property type="match status" value="1"/>
</dbReference>
<dbReference type="Gene3D" id="3.40.50.2000">
    <property type="entry name" value="Glycogen Phosphorylase B"/>
    <property type="match status" value="2"/>
</dbReference>
<protein>
    <submittedName>
        <fullName evidence="2">Glycosyltransferase</fullName>
    </submittedName>
</protein>
<gene>
    <name evidence="2" type="ORF">ACFOWD_12530</name>
</gene>
<organism evidence="2 3">
    <name type="scientific">Polaribacter marinivivus</name>
    <dbReference type="NCBI Taxonomy" id="1524260"/>
    <lineage>
        <taxon>Bacteria</taxon>
        <taxon>Pseudomonadati</taxon>
        <taxon>Bacteroidota</taxon>
        <taxon>Flavobacteriia</taxon>
        <taxon>Flavobacteriales</taxon>
        <taxon>Flavobacteriaceae</taxon>
    </lineage>
</organism>
<evidence type="ECO:0000259" key="1">
    <source>
        <dbReference type="Pfam" id="PF00534"/>
    </source>
</evidence>
<dbReference type="PANTHER" id="PTHR45947">
    <property type="entry name" value="SULFOQUINOVOSYL TRANSFERASE SQD2"/>
    <property type="match status" value="1"/>
</dbReference>
<accession>A0ABV8RB84</accession>
<name>A0ABV8RB84_9FLAO</name>
<dbReference type="RefSeq" id="WP_377411067.1">
    <property type="nucleotide sequence ID" value="NZ_JBHSCY010000003.1"/>
</dbReference>
<reference evidence="3" key="1">
    <citation type="journal article" date="2019" name="Int. J. Syst. Evol. Microbiol.">
        <title>The Global Catalogue of Microorganisms (GCM) 10K type strain sequencing project: providing services to taxonomists for standard genome sequencing and annotation.</title>
        <authorList>
            <consortium name="The Broad Institute Genomics Platform"/>
            <consortium name="The Broad Institute Genome Sequencing Center for Infectious Disease"/>
            <person name="Wu L."/>
            <person name="Ma J."/>
        </authorList>
    </citation>
    <scope>NUCLEOTIDE SEQUENCE [LARGE SCALE GENOMIC DNA]</scope>
    <source>
        <strain evidence="3">CECT 8655</strain>
    </source>
</reference>
<dbReference type="Proteomes" id="UP001595826">
    <property type="component" value="Unassembled WGS sequence"/>
</dbReference>
<sequence length="387" mass="45014">MNNKSPLVLLHQGIMTSYRIPGYLKLLKAIKGLKVLYGQPQKHSSLQNGEIPDNGKFIRINNIYLSKKREFFIANIFNIVLKKRPKVIVTQYSFSNLSIWGLYILRPFFRFKIIGWNHGWDRRTGFHPESSLKDKLRLFMLKKADAMIFYSEDAPKKLSKYINSEKLFVANNTLDTEPLLNLKKKFKSKTKKDLKNELGFITKYNLIFTARLEPEKKPEKLLEIFELLQEKLIDISLHIIGSGPLEKKLKEIIEEKNIKNIKLYGAIYNNELTGKMIYCSDLMIIPSWLGLSIVHSFCFDCPLVTFEKEFHPPEIIYLKDGKTGYNLWDKTNEESVTIIIDYLKNEKLQNEFKNNIKNVIENEASIDKFVQGATGAINYCLKNSIKN</sequence>
<comment type="caution">
    <text evidence="2">The sequence shown here is derived from an EMBL/GenBank/DDBJ whole genome shotgun (WGS) entry which is preliminary data.</text>
</comment>
<evidence type="ECO:0000313" key="3">
    <source>
        <dbReference type="Proteomes" id="UP001595826"/>
    </source>
</evidence>
<feature type="domain" description="Glycosyl transferase family 1" evidence="1">
    <location>
        <begin position="196"/>
        <end position="358"/>
    </location>
</feature>
<dbReference type="Pfam" id="PF00534">
    <property type="entry name" value="Glycos_transf_1"/>
    <property type="match status" value="1"/>
</dbReference>
<dbReference type="InterPro" id="IPR050194">
    <property type="entry name" value="Glycosyltransferase_grp1"/>
</dbReference>
<evidence type="ECO:0000313" key="2">
    <source>
        <dbReference type="EMBL" id="MFC4269736.1"/>
    </source>
</evidence>